<evidence type="ECO:0000313" key="2">
    <source>
        <dbReference type="Proteomes" id="UP000008068"/>
    </source>
</evidence>
<dbReference type="InParanoid" id="G0MCN1"/>
<name>G0MCN1_CAEBE</name>
<keyword evidence="2" id="KW-1185">Reference proteome</keyword>
<dbReference type="FunCoup" id="G0MCN1">
    <property type="interactions" value="1215"/>
</dbReference>
<dbReference type="Proteomes" id="UP000008068">
    <property type="component" value="Unassembled WGS sequence"/>
</dbReference>
<gene>
    <name evidence="1" type="primary">Cbn-ekl-5</name>
    <name evidence="1" type="ORF">CAEBREN_20385</name>
</gene>
<dbReference type="eggNOG" id="ENOG502TIMQ">
    <property type="taxonomic scope" value="Eukaryota"/>
</dbReference>
<sequence>MLNAENLRGQEAVPAHEAARDRYRRAVEYRLNQNRMAVQFNSPSRCPFCQAPLRYDRFLAHVEVCPEAANDPQKKLLAIHEFNSGPHVFHRELQKLREACEVSFLEAKLDPGKLANMACRLCKSIDEHLCGGCLSDQQKSVFDLESNKIAARVLVHFEQYLNLKMQIAVKNLTQEHEQYFDSIGGLLNGELADMKAWSKIEETTRKHHIEKTKLINDLFAENQKQYESFQAEVKRTVERSARDMRAHLSSNQRNVHNLHRVIAIRRRVQAVEEVEQDQPNVMGEEEAAQLAAMLANIKIPEI</sequence>
<evidence type="ECO:0000313" key="1">
    <source>
        <dbReference type="EMBL" id="EGT49478.1"/>
    </source>
</evidence>
<proteinExistence type="predicted"/>
<dbReference type="HOGENOM" id="CLU_922058_0_0_1"/>
<dbReference type="OMA" id="CRICTEM"/>
<accession>G0MCN1</accession>
<dbReference type="OrthoDB" id="5910007at2759"/>
<organism evidence="2">
    <name type="scientific">Caenorhabditis brenneri</name>
    <name type="common">Nematode worm</name>
    <dbReference type="NCBI Taxonomy" id="135651"/>
    <lineage>
        <taxon>Eukaryota</taxon>
        <taxon>Metazoa</taxon>
        <taxon>Ecdysozoa</taxon>
        <taxon>Nematoda</taxon>
        <taxon>Chromadorea</taxon>
        <taxon>Rhabditida</taxon>
        <taxon>Rhabditina</taxon>
        <taxon>Rhabditomorpha</taxon>
        <taxon>Rhabditoidea</taxon>
        <taxon>Rhabditidae</taxon>
        <taxon>Peloderinae</taxon>
        <taxon>Caenorhabditis</taxon>
    </lineage>
</organism>
<dbReference type="EMBL" id="GL379790">
    <property type="protein sequence ID" value="EGT49478.1"/>
    <property type="molecule type" value="Genomic_DNA"/>
</dbReference>
<dbReference type="AlphaFoldDB" id="G0MCN1"/>
<dbReference type="STRING" id="135651.G0MCN1"/>
<reference evidence="2" key="1">
    <citation type="submission" date="2011-07" db="EMBL/GenBank/DDBJ databases">
        <authorList>
            <consortium name="Caenorhabditis brenneri Sequencing and Analysis Consortium"/>
            <person name="Wilson R.K."/>
        </authorList>
    </citation>
    <scope>NUCLEOTIDE SEQUENCE [LARGE SCALE GENOMIC DNA]</scope>
    <source>
        <strain evidence="2">PB2801</strain>
    </source>
</reference>
<protein>
    <submittedName>
        <fullName evidence="1">CBN-EKL-5 protein</fullName>
    </submittedName>
</protein>